<evidence type="ECO:0000256" key="2">
    <source>
        <dbReference type="ARBA" id="ARBA00022490"/>
    </source>
</evidence>
<evidence type="ECO:0000256" key="4">
    <source>
        <dbReference type="ARBA" id="ARBA00023004"/>
    </source>
</evidence>
<dbReference type="Pfam" id="PF01814">
    <property type="entry name" value="Hemerythrin"/>
    <property type="match status" value="1"/>
</dbReference>
<proteinExistence type="predicted"/>
<dbReference type="Proteomes" id="UP001157126">
    <property type="component" value="Unassembled WGS sequence"/>
</dbReference>
<gene>
    <name evidence="6" type="ORF">GCM10025883_36210</name>
</gene>
<dbReference type="Gene3D" id="1.20.120.520">
    <property type="entry name" value="nmb1532 protein domain like"/>
    <property type="match status" value="1"/>
</dbReference>
<dbReference type="InterPro" id="IPR012312">
    <property type="entry name" value="Hemerythrin-like"/>
</dbReference>
<evidence type="ECO:0000256" key="1">
    <source>
        <dbReference type="ARBA" id="ARBA00004496"/>
    </source>
</evidence>
<keyword evidence="7" id="KW-1185">Reference proteome</keyword>
<dbReference type="Gene3D" id="1.10.3910.10">
    <property type="entry name" value="SP0561-like"/>
    <property type="match status" value="1"/>
</dbReference>
<dbReference type="EMBL" id="BSUO01000001">
    <property type="protein sequence ID" value="GMA41576.1"/>
    <property type="molecule type" value="Genomic_DNA"/>
</dbReference>
<dbReference type="InterPro" id="IPR019903">
    <property type="entry name" value="RIC_family"/>
</dbReference>
<comment type="subcellular location">
    <subcellularLocation>
        <location evidence="1">Cytoplasm</location>
    </subcellularLocation>
</comment>
<dbReference type="NCBIfam" id="TIGR03652">
    <property type="entry name" value="FeS_repair_RIC"/>
    <property type="match status" value="1"/>
</dbReference>
<keyword evidence="3" id="KW-0479">Metal-binding</keyword>
<accession>A0ABQ6IVC5</accession>
<dbReference type="PANTHER" id="PTHR36438:SF1">
    <property type="entry name" value="IRON-SULFUR CLUSTER REPAIR PROTEIN YTFE"/>
    <property type="match status" value="1"/>
</dbReference>
<evidence type="ECO:0000313" key="7">
    <source>
        <dbReference type="Proteomes" id="UP001157126"/>
    </source>
</evidence>
<dbReference type="Pfam" id="PF04405">
    <property type="entry name" value="ScdA_N"/>
    <property type="match status" value="1"/>
</dbReference>
<protein>
    <submittedName>
        <fullName evidence="6">Iron-sulfur cluster repair di-iron protein</fullName>
    </submittedName>
</protein>
<comment type="caution">
    <text evidence="6">The sequence shown here is derived from an EMBL/GenBank/DDBJ whole genome shotgun (WGS) entry which is preliminary data.</text>
</comment>
<dbReference type="RefSeq" id="WP_284305120.1">
    <property type="nucleotide sequence ID" value="NZ_BSUO01000001.1"/>
</dbReference>
<feature type="domain" description="Hemerythrin-like" evidence="5">
    <location>
        <begin position="85"/>
        <end position="231"/>
    </location>
</feature>
<evidence type="ECO:0000259" key="5">
    <source>
        <dbReference type="Pfam" id="PF01814"/>
    </source>
</evidence>
<organism evidence="6 7">
    <name type="scientific">Mobilicoccus caccae</name>
    <dbReference type="NCBI Taxonomy" id="1859295"/>
    <lineage>
        <taxon>Bacteria</taxon>
        <taxon>Bacillati</taxon>
        <taxon>Actinomycetota</taxon>
        <taxon>Actinomycetes</taxon>
        <taxon>Micrococcales</taxon>
        <taxon>Dermatophilaceae</taxon>
        <taxon>Mobilicoccus</taxon>
    </lineage>
</organism>
<dbReference type="PANTHER" id="PTHR36438">
    <property type="entry name" value="IRON-SULFUR CLUSTER REPAIR PROTEIN YTFE"/>
    <property type="match status" value="1"/>
</dbReference>
<dbReference type="InterPro" id="IPR038062">
    <property type="entry name" value="ScdA-like_N_sf"/>
</dbReference>
<keyword evidence="4" id="KW-0408">Iron</keyword>
<keyword evidence="2" id="KW-0963">Cytoplasm</keyword>
<evidence type="ECO:0000313" key="6">
    <source>
        <dbReference type="EMBL" id="GMA41576.1"/>
    </source>
</evidence>
<name>A0ABQ6IVC5_9MICO</name>
<sequence length="243" mass="26905">MTTTAGTTTITPETLVGDLVTDDPRRTRVLDRFGVDYCCGGRRTLGEVASAGDLDLDALISELDVAGESETPDWAAMAPADLARHIVESHHAYLWEEMPRVLALAEKVARVHGGRHPELADVEQLTTSLVAELEPHLTKEERILFPAIETFYATEGPVDFPFGRLANPIRMMLAEHDEAGEILAKLRQVSAGFVTPEDGCGSYTALYSGLEEMEKDLHLHIHKENNVLFPRVMQDEEDRLSSR</sequence>
<reference evidence="7" key="1">
    <citation type="journal article" date="2019" name="Int. J. Syst. Evol. Microbiol.">
        <title>The Global Catalogue of Microorganisms (GCM) 10K type strain sequencing project: providing services to taxonomists for standard genome sequencing and annotation.</title>
        <authorList>
            <consortium name="The Broad Institute Genomics Platform"/>
            <consortium name="The Broad Institute Genome Sequencing Center for Infectious Disease"/>
            <person name="Wu L."/>
            <person name="Ma J."/>
        </authorList>
    </citation>
    <scope>NUCLEOTIDE SEQUENCE [LARGE SCALE GENOMIC DNA]</scope>
    <source>
        <strain evidence="7">NBRC 113072</strain>
    </source>
</reference>
<evidence type="ECO:0000256" key="3">
    <source>
        <dbReference type="ARBA" id="ARBA00022723"/>
    </source>
</evidence>